<keyword evidence="4" id="KW-0288">FMN</keyword>
<dbReference type="InterPro" id="IPR050074">
    <property type="entry name" value="DHO_dehydrogenase"/>
</dbReference>
<reference evidence="8" key="1">
    <citation type="submission" date="2023-09" db="EMBL/GenBank/DDBJ databases">
        <title>Demequina sp. a novel bacteria isolated from Capsicum annuum.</title>
        <authorList>
            <person name="Humaira Z."/>
            <person name="Lee J."/>
            <person name="Cho D."/>
        </authorList>
    </citation>
    <scope>NUCLEOTIDE SEQUENCE</scope>
    <source>
        <strain evidence="8">PMTSA13</strain>
    </source>
</reference>
<dbReference type="GO" id="GO:0005737">
    <property type="term" value="C:cytoplasm"/>
    <property type="evidence" value="ECO:0007669"/>
    <property type="project" value="InterPro"/>
</dbReference>
<keyword evidence="3" id="KW-0285">Flavoprotein</keyword>
<dbReference type="PANTHER" id="PTHR48109">
    <property type="entry name" value="DIHYDROOROTATE DEHYDROGENASE (QUINONE), MITOCHONDRIAL-RELATED"/>
    <property type="match status" value="1"/>
</dbReference>
<dbReference type="Pfam" id="PF01180">
    <property type="entry name" value="DHO_dh"/>
    <property type="match status" value="1"/>
</dbReference>
<keyword evidence="6" id="KW-0560">Oxidoreductase</keyword>
<dbReference type="InterPro" id="IPR005720">
    <property type="entry name" value="Dihydroorotate_DH_cat"/>
</dbReference>
<evidence type="ECO:0000256" key="5">
    <source>
        <dbReference type="ARBA" id="ARBA00022975"/>
    </source>
</evidence>
<comment type="cofactor">
    <cofactor evidence="1">
        <name>FMN</name>
        <dbReference type="ChEBI" id="CHEBI:58210"/>
    </cofactor>
</comment>
<evidence type="ECO:0000256" key="2">
    <source>
        <dbReference type="ARBA" id="ARBA00004725"/>
    </source>
</evidence>
<dbReference type="GO" id="GO:0004152">
    <property type="term" value="F:dihydroorotate dehydrogenase activity"/>
    <property type="evidence" value="ECO:0007669"/>
    <property type="project" value="InterPro"/>
</dbReference>
<protein>
    <submittedName>
        <fullName evidence="8">tRNA-dihydrouridine synthase</fullName>
    </submittedName>
</protein>
<dbReference type="PIRSF" id="PIRSF000164">
    <property type="entry name" value="DHO_oxidase"/>
    <property type="match status" value="1"/>
</dbReference>
<sequence>MHAFYDPMRTYEDNLAHGPFAVPVASTQVPAPSCSLWGVPVAAPFGVPAGPLVGAAACEAAFGAGFDVNVYKTVRTRAHAAHAFPNTLAVHVEGDLAPHTPMPLLADQEWRSARSISNSFGVPSSEPDVWQPDMARAVAAAAPGQMLVGSFQGTVGSGDGSVDAYVADHVLAARLVAQTGVPAMEMNLSCPNEGTGRLLCFDPDLVGRIARAVKEQVPDVPLVLKLAYFADQAALERLVVATDTVVDGYAAINTLPARLVDPAGRQALPGAGRQVAGVCGAAIRWAGLEMISRLAALRARRSSRVLLVGVGGVLSVADHLAYRAAGADAVMAATGAMMDPGLGRAVRAASAA</sequence>
<dbReference type="Gene3D" id="3.20.20.70">
    <property type="entry name" value="Aldolase class I"/>
    <property type="match status" value="1"/>
</dbReference>
<dbReference type="Proteomes" id="UP001303408">
    <property type="component" value="Chromosome"/>
</dbReference>
<dbReference type="KEGG" id="dcp:RN607_07045"/>
<proteinExistence type="predicted"/>
<evidence type="ECO:0000256" key="3">
    <source>
        <dbReference type="ARBA" id="ARBA00022630"/>
    </source>
</evidence>
<dbReference type="InterPro" id="IPR012135">
    <property type="entry name" value="Dihydroorotate_DH_1_2"/>
</dbReference>
<evidence type="ECO:0000256" key="4">
    <source>
        <dbReference type="ARBA" id="ARBA00022643"/>
    </source>
</evidence>
<name>A0AA96JE34_9MICO</name>
<comment type="pathway">
    <text evidence="2">Pyrimidine metabolism; UMP biosynthesis via de novo pathway.</text>
</comment>
<keyword evidence="5" id="KW-0665">Pyrimidine biosynthesis</keyword>
<evidence type="ECO:0000259" key="7">
    <source>
        <dbReference type="Pfam" id="PF01180"/>
    </source>
</evidence>
<evidence type="ECO:0000256" key="1">
    <source>
        <dbReference type="ARBA" id="ARBA00001917"/>
    </source>
</evidence>
<dbReference type="PANTHER" id="PTHR48109:SF1">
    <property type="entry name" value="DIHYDROOROTATE DEHYDROGENASE (FUMARATE)"/>
    <property type="match status" value="1"/>
</dbReference>
<feature type="domain" description="Dihydroorotate dehydrogenase catalytic" evidence="7">
    <location>
        <begin position="162"/>
        <end position="337"/>
    </location>
</feature>
<organism evidence="8">
    <name type="scientific">Demequina capsici</name>
    <dbReference type="NCBI Taxonomy" id="3075620"/>
    <lineage>
        <taxon>Bacteria</taxon>
        <taxon>Bacillati</taxon>
        <taxon>Actinomycetota</taxon>
        <taxon>Actinomycetes</taxon>
        <taxon>Micrococcales</taxon>
        <taxon>Demequinaceae</taxon>
        <taxon>Demequina</taxon>
    </lineage>
</organism>
<dbReference type="EMBL" id="CP134880">
    <property type="protein sequence ID" value="WNM28756.1"/>
    <property type="molecule type" value="Genomic_DNA"/>
</dbReference>
<dbReference type="InterPro" id="IPR013785">
    <property type="entry name" value="Aldolase_TIM"/>
</dbReference>
<dbReference type="AlphaFoldDB" id="A0AA96JE34"/>
<accession>A0AA96JE34</accession>
<evidence type="ECO:0000256" key="6">
    <source>
        <dbReference type="ARBA" id="ARBA00023002"/>
    </source>
</evidence>
<dbReference type="RefSeq" id="WP_313545318.1">
    <property type="nucleotide sequence ID" value="NZ_CP134880.1"/>
</dbReference>
<dbReference type="GO" id="GO:0006207">
    <property type="term" value="P:'de novo' pyrimidine nucleobase biosynthetic process"/>
    <property type="evidence" value="ECO:0007669"/>
    <property type="project" value="TreeGrafter"/>
</dbReference>
<dbReference type="GO" id="GO:0006222">
    <property type="term" value="P:UMP biosynthetic process"/>
    <property type="evidence" value="ECO:0007669"/>
    <property type="project" value="InterPro"/>
</dbReference>
<gene>
    <name evidence="8" type="ORF">RN607_07045</name>
</gene>
<evidence type="ECO:0000313" key="8">
    <source>
        <dbReference type="EMBL" id="WNM28756.1"/>
    </source>
</evidence>
<dbReference type="SUPFAM" id="SSF51395">
    <property type="entry name" value="FMN-linked oxidoreductases"/>
    <property type="match status" value="1"/>
</dbReference>